<dbReference type="PANTHER" id="PTHR16151">
    <property type="entry name" value="HAUS AUGMIN-LIKE COMPLEX SUBUNIT 6"/>
    <property type="match status" value="1"/>
</dbReference>
<dbReference type="GO" id="GO:0008017">
    <property type="term" value="F:microtubule binding"/>
    <property type="evidence" value="ECO:0007669"/>
    <property type="project" value="TreeGrafter"/>
</dbReference>
<dbReference type="Proteomes" id="UP001166286">
    <property type="component" value="Unassembled WGS sequence"/>
</dbReference>
<feature type="compositionally biased region" description="Basic and acidic residues" evidence="1">
    <location>
        <begin position="367"/>
        <end position="377"/>
    </location>
</feature>
<sequence>MSKPQAPPASPHATSSLSVFLTNVHLLDLDRCEDWPAISAQTFISKNTLQNEKNRIKCAEWAFYRLFELWDPEETKDKLQPFFPPLEPLQSLNLRAALFRCLNELKKNGDLGKETIMRKSMFDDCKGEKLQELLASLSTVVLRKVLAAGDAGKVSIAGRLAIAKQVTAKEHESLLPLAIAHRASLTGLLRRKKELRARYQSFSCTLSAKEKELDKRFEAVVQTQEFLDENKIPDNMVSRLSTLFEKHWQGNPDLATVVTQGEEHGLRDSLLERPFQDVWPEVSSGNFDGKSSTIRQGLLQDLERRVANQESRLNQWKDFKEAIQRDTKPKVVSQAQDLSLTRSTSNEQEHQKRRERDLVFSPRKSPRKSDWELKKLTNETSPTPAMPETPRFPVKPSTSSSRHFSVVRKAGEEDQGPEAHGRDSLDHASLSEPSCNGSHNSSFSEVSGSQLHEIASPDNAVRFTNGGTSSTIRVEADDSAGYEDRDGSRSKPPIEPVVVPTRNVISSISDGHSETRILDEDDVLAEKIISMTLNAAPTPAKPKLSLAERTRQSIAFASPSKIQGLRPDGSSPPHAPAIATEEMPQSDKTTSATTTTTLLERTRQSISLLPSNPKPQTSRKSSMHERRSSKIYPTNPFETPRKQASKMKGLTPPEELFTPGAGYDSVFKSRPKVAFSPAASPSPSPGLEEGEAMDGAGDGSPSSRGVGRV</sequence>
<feature type="compositionally biased region" description="Polar residues" evidence="1">
    <location>
        <begin position="333"/>
        <end position="346"/>
    </location>
</feature>
<proteinExistence type="predicted"/>
<dbReference type="GO" id="GO:0070652">
    <property type="term" value="C:HAUS complex"/>
    <property type="evidence" value="ECO:0007669"/>
    <property type="project" value="InterPro"/>
</dbReference>
<comment type="caution">
    <text evidence="3">The sequence shown here is derived from an EMBL/GenBank/DDBJ whole genome shotgun (WGS) entry which is preliminary data.</text>
</comment>
<dbReference type="AlphaFoldDB" id="A0AA39QZX5"/>
<accession>A0AA39QZX5</accession>
<organism evidence="3 4">
    <name type="scientific">Cladonia borealis</name>
    <dbReference type="NCBI Taxonomy" id="184061"/>
    <lineage>
        <taxon>Eukaryota</taxon>
        <taxon>Fungi</taxon>
        <taxon>Dikarya</taxon>
        <taxon>Ascomycota</taxon>
        <taxon>Pezizomycotina</taxon>
        <taxon>Lecanoromycetes</taxon>
        <taxon>OSLEUM clade</taxon>
        <taxon>Lecanoromycetidae</taxon>
        <taxon>Lecanorales</taxon>
        <taxon>Lecanorineae</taxon>
        <taxon>Cladoniaceae</taxon>
        <taxon>Cladonia</taxon>
    </lineage>
</organism>
<feature type="compositionally biased region" description="Low complexity" evidence="1">
    <location>
        <begin position="676"/>
        <end position="687"/>
    </location>
</feature>
<dbReference type="InterPro" id="IPR026797">
    <property type="entry name" value="HAUS_6"/>
</dbReference>
<evidence type="ECO:0000313" key="3">
    <source>
        <dbReference type="EMBL" id="KAK0511486.1"/>
    </source>
</evidence>
<name>A0AA39QZX5_9LECA</name>
<gene>
    <name evidence="3" type="ORF">JMJ35_006059</name>
</gene>
<feature type="compositionally biased region" description="Polar residues" evidence="1">
    <location>
        <begin position="604"/>
        <end position="620"/>
    </location>
</feature>
<evidence type="ECO:0000313" key="4">
    <source>
        <dbReference type="Proteomes" id="UP001166286"/>
    </source>
</evidence>
<feature type="compositionally biased region" description="Polar residues" evidence="1">
    <location>
        <begin position="431"/>
        <end position="450"/>
    </location>
</feature>
<reference evidence="3" key="1">
    <citation type="submission" date="2023-03" db="EMBL/GenBank/DDBJ databases">
        <title>Complete genome of Cladonia borealis.</title>
        <authorList>
            <person name="Park H."/>
        </authorList>
    </citation>
    <scope>NUCLEOTIDE SEQUENCE</scope>
    <source>
        <strain evidence="3">ANT050790</strain>
    </source>
</reference>
<feature type="domain" description="HAUS augmin-like complex subunit 6 N-terminal" evidence="2">
    <location>
        <begin position="20"/>
        <end position="227"/>
    </location>
</feature>
<feature type="compositionally biased region" description="Basic and acidic residues" evidence="1">
    <location>
        <begin position="409"/>
        <end position="426"/>
    </location>
</feature>
<evidence type="ECO:0000259" key="2">
    <source>
        <dbReference type="Pfam" id="PF14661"/>
    </source>
</evidence>
<feature type="compositionally biased region" description="Basic and acidic residues" evidence="1">
    <location>
        <begin position="347"/>
        <end position="358"/>
    </location>
</feature>
<evidence type="ECO:0000256" key="1">
    <source>
        <dbReference type="SAM" id="MobiDB-lite"/>
    </source>
</evidence>
<dbReference type="EMBL" id="JAFEKC020000013">
    <property type="protein sequence ID" value="KAK0511486.1"/>
    <property type="molecule type" value="Genomic_DNA"/>
</dbReference>
<dbReference type="GO" id="GO:0051225">
    <property type="term" value="P:spindle assembly"/>
    <property type="evidence" value="ECO:0007669"/>
    <property type="project" value="InterPro"/>
</dbReference>
<dbReference type="GO" id="GO:1990498">
    <property type="term" value="C:mitotic spindle microtubule"/>
    <property type="evidence" value="ECO:0007669"/>
    <property type="project" value="TreeGrafter"/>
</dbReference>
<dbReference type="PANTHER" id="PTHR16151:SF2">
    <property type="entry name" value="HAUS AUGMIN-LIKE COMPLEX SUBUNIT 6"/>
    <property type="match status" value="1"/>
</dbReference>
<dbReference type="Pfam" id="PF14661">
    <property type="entry name" value="HAUS6_N"/>
    <property type="match status" value="1"/>
</dbReference>
<keyword evidence="4" id="KW-1185">Reference proteome</keyword>
<protein>
    <recommendedName>
        <fullName evidence="2">HAUS augmin-like complex subunit 6 N-terminal domain-containing protein</fullName>
    </recommendedName>
</protein>
<feature type="region of interest" description="Disordered" evidence="1">
    <location>
        <begin position="325"/>
        <end position="496"/>
    </location>
</feature>
<dbReference type="InterPro" id="IPR028163">
    <property type="entry name" value="HAUS_6_N"/>
</dbReference>
<feature type="region of interest" description="Disordered" evidence="1">
    <location>
        <begin position="557"/>
        <end position="709"/>
    </location>
</feature>